<accession>A0ABU4LFV1</accession>
<name>A0ABU4LFV1_9ACTN</name>
<dbReference type="InterPro" id="IPR045079">
    <property type="entry name" value="Oxoprolinase-like"/>
</dbReference>
<evidence type="ECO:0000259" key="3">
    <source>
        <dbReference type="Pfam" id="PF19278"/>
    </source>
</evidence>
<keyword evidence="5" id="KW-1185">Reference proteome</keyword>
<dbReference type="Pfam" id="PF01968">
    <property type="entry name" value="Hydantoinase_A"/>
    <property type="match status" value="1"/>
</dbReference>
<dbReference type="EMBL" id="JARAVY010000021">
    <property type="protein sequence ID" value="MDX2914552.1"/>
    <property type="molecule type" value="Genomic_DNA"/>
</dbReference>
<protein>
    <submittedName>
        <fullName evidence="4">Hydantoinase/oxoprolinase family protein</fullName>
    </submittedName>
</protein>
<dbReference type="RefSeq" id="WP_086755991.1">
    <property type="nucleotide sequence ID" value="NZ_JAGJBZ010000001.1"/>
</dbReference>
<sequence length="687" mass="72680">MSTRAAVDIGGTFTDVVVYDDVRGSTVIGKTLSTPHDLIEGILTGFTACGADAADASMIVHGSTVVINALTERKGARVALVTTEGFRDVYEIGRVNRPEAFDLGFRQHQPLLPREMVFEVPEWMRADGRVERPLDEDAAREVADRVRRSGAEAVAVCLLHGYRNPDHERRLGEILAEHCPDTYVTLSHQLTREYREFERTSTTVANAYVGPVVSDYLTRLEQKLTDAGSRGPLLVMQSSGGLSDVATIREQCVHMMESGPAGGVVGTIEVCRTLGLRDAIAFDMGGTTAKASVIRDLTFPQAAEYFVGGYANGLPIQIPCLDIVEVGTGGGSTAWIDAAGGLHVGPRSAGALPGPACYGQGGTEATVTDAAVALGLLPKNGSLSGNLRLDGAAAEAAVARIGDEVGLDVARTASGVLAIAAASMANAVRAVTTERGLDPREFALFAYGGNGPLHVSLVARELGITQVVVPQIPAVFSALGMLMADLRHDAVRTQVDRLDDLDSAVLDSRFRELEQECAAALDDSGAGELMFLRQADMRYVGQEHSITLEIPPLDAAATVDGLAALKKAFDLAHEQRFAHGAPDEPAEIVTLRVSLIRSVPRPEPAKIGIGGHEPPAAAHAGTRPMILRPDAPARDCPVYSRPQLLAGNVVTGPAAIAEETTTTLLREGDRCEVDSYGNLLLTIGGRR</sequence>
<evidence type="ECO:0000313" key="4">
    <source>
        <dbReference type="EMBL" id="MDX2914552.1"/>
    </source>
</evidence>
<feature type="domain" description="Hydantoinase A/oxoprolinase" evidence="1">
    <location>
        <begin position="199"/>
        <end position="489"/>
    </location>
</feature>
<feature type="domain" description="Acetophenone carboxylase-like C-terminal" evidence="3">
    <location>
        <begin position="504"/>
        <end position="676"/>
    </location>
</feature>
<dbReference type="PANTHER" id="PTHR11365:SF23">
    <property type="entry name" value="HYPOTHETICAL 5-OXOPROLINASE (EUROFUNG)-RELATED"/>
    <property type="match status" value="1"/>
</dbReference>
<dbReference type="Pfam" id="PF19278">
    <property type="entry name" value="Hydant_A_C"/>
    <property type="match status" value="1"/>
</dbReference>
<gene>
    <name evidence="4" type="ORF">PV517_38505</name>
</gene>
<dbReference type="Proteomes" id="UP001271723">
    <property type="component" value="Unassembled WGS sequence"/>
</dbReference>
<evidence type="ECO:0000313" key="5">
    <source>
        <dbReference type="Proteomes" id="UP001271723"/>
    </source>
</evidence>
<dbReference type="InterPro" id="IPR002821">
    <property type="entry name" value="Hydantoinase_A"/>
</dbReference>
<comment type="caution">
    <text evidence="4">The sequence shown here is derived from an EMBL/GenBank/DDBJ whole genome shotgun (WGS) entry which is preliminary data.</text>
</comment>
<organism evidence="4 5">
    <name type="scientific">Streptomyces griseiscabiei</name>
    <dbReference type="NCBI Taxonomy" id="2993540"/>
    <lineage>
        <taxon>Bacteria</taxon>
        <taxon>Bacillati</taxon>
        <taxon>Actinomycetota</taxon>
        <taxon>Actinomycetes</taxon>
        <taxon>Kitasatosporales</taxon>
        <taxon>Streptomycetaceae</taxon>
        <taxon>Streptomyces</taxon>
    </lineage>
</organism>
<dbReference type="InterPro" id="IPR008040">
    <property type="entry name" value="Hydant_A_N"/>
</dbReference>
<proteinExistence type="predicted"/>
<evidence type="ECO:0000259" key="2">
    <source>
        <dbReference type="Pfam" id="PF05378"/>
    </source>
</evidence>
<evidence type="ECO:0000259" key="1">
    <source>
        <dbReference type="Pfam" id="PF01968"/>
    </source>
</evidence>
<feature type="domain" description="Hydantoinase/oxoprolinase N-terminal" evidence="2">
    <location>
        <begin position="6"/>
        <end position="179"/>
    </location>
</feature>
<dbReference type="InterPro" id="IPR049517">
    <property type="entry name" value="ACX-like_C"/>
</dbReference>
<dbReference type="PANTHER" id="PTHR11365">
    <property type="entry name" value="5-OXOPROLINASE RELATED"/>
    <property type="match status" value="1"/>
</dbReference>
<reference evidence="4 5" key="1">
    <citation type="journal article" date="2023" name="Microb. Genom.">
        <title>Mesoterricola silvestris gen. nov., sp. nov., Mesoterricola sediminis sp. nov., Geothrix oryzae sp. nov., Geothrix edaphica sp. nov., Geothrix rubra sp. nov., and Geothrix limicola sp. nov., six novel members of Acidobacteriota isolated from soils.</title>
        <authorList>
            <person name="Weisberg A.J."/>
            <person name="Pearce E."/>
            <person name="Kramer C.G."/>
            <person name="Chang J.H."/>
            <person name="Clarke C.R."/>
        </authorList>
    </citation>
    <scope>NUCLEOTIDE SEQUENCE [LARGE SCALE GENOMIC DNA]</scope>
    <source>
        <strain evidence="4 5">NRRL_B-2795</strain>
    </source>
</reference>
<dbReference type="Pfam" id="PF05378">
    <property type="entry name" value="Hydant_A_N"/>
    <property type="match status" value="1"/>
</dbReference>